<reference evidence="2 3" key="1">
    <citation type="submission" date="2014-09" db="EMBL/GenBank/DDBJ databases">
        <title>Alistipes sp. 627, sp. nov., a novel member of the family Rikenellaceae isolated from human faeces.</title>
        <authorList>
            <person name="Shkoporov A.N."/>
            <person name="Chaplin A.V."/>
            <person name="Motuzova O.V."/>
            <person name="Kafarskaia L.I."/>
            <person name="Khokhlova E.V."/>
            <person name="Efimov B.A."/>
        </authorList>
    </citation>
    <scope>NUCLEOTIDE SEQUENCE [LARGE SCALE GENOMIC DNA]</scope>
    <source>
        <strain evidence="2 3">627</strain>
    </source>
</reference>
<accession>A0ABR4YJP4</accession>
<proteinExistence type="predicted"/>
<evidence type="ECO:0008006" key="4">
    <source>
        <dbReference type="Google" id="ProtNLM"/>
    </source>
</evidence>
<comment type="caution">
    <text evidence="2">The sequence shown here is derived from an EMBL/GenBank/DDBJ whole genome shotgun (WGS) entry which is preliminary data.</text>
</comment>
<organism evidence="2 3">
    <name type="scientific">Alistipes inops</name>
    <dbReference type="NCBI Taxonomy" id="1501391"/>
    <lineage>
        <taxon>Bacteria</taxon>
        <taxon>Pseudomonadati</taxon>
        <taxon>Bacteroidota</taxon>
        <taxon>Bacteroidia</taxon>
        <taxon>Bacteroidales</taxon>
        <taxon>Rikenellaceae</taxon>
        <taxon>Alistipes</taxon>
    </lineage>
</organism>
<sequence length="280" mass="30974">MEQAATEADSLQKASPWKSSGTAGLSLSQASFSNWNAGGDPAIAVNASFNYSLDYNDGSNLWTNRLELAYGINRTSTDGTRKTNDKIYLSSNYGRLIARKLYAGATATFNTQFAKGYDYKVSSTEYISDFMAPGYLSVGLGLTYTPTAWLTVIVSPATYRATFVCNDRLSDTGAFGVKSGRRVLNEFGANIRAEAKTTLWKKLSLYSRLELYSNYLHNPQNIDINWDIQLDYALTGWLTANLYVNMIYDDDILFGKTADTPGSPRLQIKEVLGIGFQVNF</sequence>
<dbReference type="Proteomes" id="UP000030889">
    <property type="component" value="Unassembled WGS sequence"/>
</dbReference>
<dbReference type="InterPro" id="IPR021428">
    <property type="entry name" value="DUF3078"/>
</dbReference>
<gene>
    <name evidence="2" type="ORF">LG35_04445</name>
</gene>
<evidence type="ECO:0000313" key="2">
    <source>
        <dbReference type="EMBL" id="KHE42480.1"/>
    </source>
</evidence>
<dbReference type="Pfam" id="PF11276">
    <property type="entry name" value="DUF3078"/>
    <property type="match status" value="1"/>
</dbReference>
<dbReference type="EMBL" id="JRGF01000004">
    <property type="protein sequence ID" value="KHE42480.1"/>
    <property type="molecule type" value="Genomic_DNA"/>
</dbReference>
<evidence type="ECO:0000256" key="1">
    <source>
        <dbReference type="SAM" id="MobiDB-lite"/>
    </source>
</evidence>
<feature type="region of interest" description="Disordered" evidence="1">
    <location>
        <begin position="1"/>
        <end position="20"/>
    </location>
</feature>
<protein>
    <recommendedName>
        <fullName evidence="4">DUF3078 domain-containing protein</fullName>
    </recommendedName>
</protein>
<keyword evidence="3" id="KW-1185">Reference proteome</keyword>
<evidence type="ECO:0000313" key="3">
    <source>
        <dbReference type="Proteomes" id="UP000030889"/>
    </source>
</evidence>
<name>A0ABR4YJP4_9BACT</name>